<keyword evidence="1" id="KW-1133">Transmembrane helix</keyword>
<keyword evidence="1" id="KW-0812">Transmembrane</keyword>
<evidence type="ECO:0000313" key="2">
    <source>
        <dbReference type="EMBL" id="OGC46707.1"/>
    </source>
</evidence>
<organism evidence="2 3">
    <name type="scientific">candidate division WWE3 bacterium RIFCSPHIGHO2_01_FULL_35_17</name>
    <dbReference type="NCBI Taxonomy" id="1802614"/>
    <lineage>
        <taxon>Bacteria</taxon>
        <taxon>Katanobacteria</taxon>
    </lineage>
</organism>
<name>A0A1F4UP01_UNCKA</name>
<protein>
    <submittedName>
        <fullName evidence="2">Uncharacterized protein</fullName>
    </submittedName>
</protein>
<keyword evidence="1" id="KW-0472">Membrane</keyword>
<dbReference type="EMBL" id="MEUX01000031">
    <property type="protein sequence ID" value="OGC46707.1"/>
    <property type="molecule type" value="Genomic_DNA"/>
</dbReference>
<evidence type="ECO:0000256" key="1">
    <source>
        <dbReference type="SAM" id="Phobius"/>
    </source>
</evidence>
<sequence>MKIDKRSLEGVTISTGLVTIVLMIIFASFAFADLVFEWDLFSEEIQRGLGVIMFFLGSIVIACFLLNIMVNLSIMSSKMENQTKKIS</sequence>
<gene>
    <name evidence="2" type="ORF">A2713_01495</name>
</gene>
<dbReference type="Proteomes" id="UP000176444">
    <property type="component" value="Unassembled WGS sequence"/>
</dbReference>
<reference evidence="2 3" key="1">
    <citation type="journal article" date="2016" name="Nat. Commun.">
        <title>Thousands of microbial genomes shed light on interconnected biogeochemical processes in an aquifer system.</title>
        <authorList>
            <person name="Anantharaman K."/>
            <person name="Brown C.T."/>
            <person name="Hug L.A."/>
            <person name="Sharon I."/>
            <person name="Castelle C.J."/>
            <person name="Probst A.J."/>
            <person name="Thomas B.C."/>
            <person name="Singh A."/>
            <person name="Wilkins M.J."/>
            <person name="Karaoz U."/>
            <person name="Brodie E.L."/>
            <person name="Williams K.H."/>
            <person name="Hubbard S.S."/>
            <person name="Banfield J.F."/>
        </authorList>
    </citation>
    <scope>NUCLEOTIDE SEQUENCE [LARGE SCALE GENOMIC DNA]</scope>
</reference>
<comment type="caution">
    <text evidence="2">The sequence shown here is derived from an EMBL/GenBank/DDBJ whole genome shotgun (WGS) entry which is preliminary data.</text>
</comment>
<proteinExistence type="predicted"/>
<feature type="transmembrane region" description="Helical" evidence="1">
    <location>
        <begin position="52"/>
        <end position="74"/>
    </location>
</feature>
<feature type="transmembrane region" description="Helical" evidence="1">
    <location>
        <begin position="12"/>
        <end position="32"/>
    </location>
</feature>
<dbReference type="AlphaFoldDB" id="A0A1F4UP01"/>
<accession>A0A1F4UP01</accession>
<evidence type="ECO:0000313" key="3">
    <source>
        <dbReference type="Proteomes" id="UP000176444"/>
    </source>
</evidence>